<dbReference type="EMBL" id="MKKU01001430">
    <property type="protein sequence ID" value="RNE95462.1"/>
    <property type="molecule type" value="Genomic_DNA"/>
</dbReference>
<reference evidence="2 3" key="1">
    <citation type="journal article" date="2018" name="BMC Genomics">
        <title>Genomic comparison of Trypanosoma conorhini and Trypanosoma rangeli to Trypanosoma cruzi strains of high and low virulence.</title>
        <authorList>
            <person name="Bradwell K.R."/>
            <person name="Koparde V.N."/>
            <person name="Matveyev A.V."/>
            <person name="Serrano M.G."/>
            <person name="Alves J.M."/>
            <person name="Parikh H."/>
            <person name="Huang B."/>
            <person name="Lee V."/>
            <person name="Espinosa-Alvarez O."/>
            <person name="Ortiz P.A."/>
            <person name="Costa-Martins A.G."/>
            <person name="Teixeira M.M."/>
            <person name="Buck G.A."/>
        </authorList>
    </citation>
    <scope>NUCLEOTIDE SEQUENCE [LARGE SCALE GENOMIC DNA]</scope>
    <source>
        <strain evidence="2 3">025E</strain>
    </source>
</reference>
<dbReference type="RefSeq" id="XP_029223066.1">
    <property type="nucleotide sequence ID" value="XM_029376805.1"/>
</dbReference>
<proteinExistence type="predicted"/>
<sequence>SAPSSLPKCTAAMLGTAARGEDICQCSRPPHFCHWEGGHTRQLYACGEGRSCLPRSPSQTRMDASLARQARATLQRPRPFQAKAACLRGEETSPHAEESVLLARHLAYHETPRLREPRRIPPRPPQTGAGTPLRAAIPQPRGAGGTEDRAAAWVPRLPGAAPCPSKEGLVNAACQQRRREGRAAGPRLPPATLDTRPPAPRWGDHHFRAVGVRRLVSLTGAIAVAF</sequence>
<feature type="region of interest" description="Disordered" evidence="1">
    <location>
        <begin position="110"/>
        <end position="146"/>
    </location>
</feature>
<dbReference type="Proteomes" id="UP000284403">
    <property type="component" value="Unassembled WGS sequence"/>
</dbReference>
<feature type="non-terminal residue" evidence="2">
    <location>
        <position position="1"/>
    </location>
</feature>
<feature type="compositionally biased region" description="Basic and acidic residues" evidence="1">
    <location>
        <begin position="110"/>
        <end position="119"/>
    </location>
</feature>
<gene>
    <name evidence="2" type="ORF">Tco025E_10012</name>
</gene>
<evidence type="ECO:0000313" key="2">
    <source>
        <dbReference type="EMBL" id="RNE95462.1"/>
    </source>
</evidence>
<dbReference type="GeneID" id="40323623"/>
<accession>A0A3R7JQZ3</accession>
<feature type="region of interest" description="Disordered" evidence="1">
    <location>
        <begin position="177"/>
        <end position="200"/>
    </location>
</feature>
<comment type="caution">
    <text evidence="2">The sequence shown here is derived from an EMBL/GenBank/DDBJ whole genome shotgun (WGS) entry which is preliminary data.</text>
</comment>
<keyword evidence="3" id="KW-1185">Reference proteome</keyword>
<organism evidence="2 3">
    <name type="scientific">Trypanosoma conorhini</name>
    <dbReference type="NCBI Taxonomy" id="83891"/>
    <lineage>
        <taxon>Eukaryota</taxon>
        <taxon>Discoba</taxon>
        <taxon>Euglenozoa</taxon>
        <taxon>Kinetoplastea</taxon>
        <taxon>Metakinetoplastina</taxon>
        <taxon>Trypanosomatida</taxon>
        <taxon>Trypanosomatidae</taxon>
        <taxon>Trypanosoma</taxon>
    </lineage>
</organism>
<protein>
    <submittedName>
        <fullName evidence="2">Uncharacterized protein</fullName>
    </submittedName>
</protein>
<evidence type="ECO:0000313" key="3">
    <source>
        <dbReference type="Proteomes" id="UP000284403"/>
    </source>
</evidence>
<dbReference type="AlphaFoldDB" id="A0A3R7JQZ3"/>
<evidence type="ECO:0000256" key="1">
    <source>
        <dbReference type="SAM" id="MobiDB-lite"/>
    </source>
</evidence>
<name>A0A3R7JQZ3_9TRYP</name>